<name>A0ACA9NT67_9GLOM</name>
<gene>
    <name evidence="1" type="ORF">RPERSI_LOCUS8820</name>
</gene>
<keyword evidence="2" id="KW-1185">Reference proteome</keyword>
<protein>
    <submittedName>
        <fullName evidence="1">18607_t:CDS:1</fullName>
    </submittedName>
</protein>
<evidence type="ECO:0000313" key="2">
    <source>
        <dbReference type="Proteomes" id="UP000789920"/>
    </source>
</evidence>
<organism evidence="1 2">
    <name type="scientific">Racocetra persica</name>
    <dbReference type="NCBI Taxonomy" id="160502"/>
    <lineage>
        <taxon>Eukaryota</taxon>
        <taxon>Fungi</taxon>
        <taxon>Fungi incertae sedis</taxon>
        <taxon>Mucoromycota</taxon>
        <taxon>Glomeromycotina</taxon>
        <taxon>Glomeromycetes</taxon>
        <taxon>Diversisporales</taxon>
        <taxon>Gigasporaceae</taxon>
        <taxon>Racocetra</taxon>
    </lineage>
</organism>
<comment type="caution">
    <text evidence="1">The sequence shown here is derived from an EMBL/GenBank/DDBJ whole genome shotgun (WGS) entry which is preliminary data.</text>
</comment>
<dbReference type="Proteomes" id="UP000789920">
    <property type="component" value="Unassembled WGS sequence"/>
</dbReference>
<proteinExistence type="predicted"/>
<accession>A0ACA9NT67</accession>
<sequence>MVAKDSESCPNQNFMGVVQGISFGLTEKRLEVFGNGIDKDHKMLFGAFTMM</sequence>
<feature type="non-terminal residue" evidence="1">
    <location>
        <position position="51"/>
    </location>
</feature>
<evidence type="ECO:0000313" key="1">
    <source>
        <dbReference type="EMBL" id="CAG8674281.1"/>
    </source>
</evidence>
<reference evidence="1" key="1">
    <citation type="submission" date="2021-06" db="EMBL/GenBank/DDBJ databases">
        <authorList>
            <person name="Kallberg Y."/>
            <person name="Tangrot J."/>
            <person name="Rosling A."/>
        </authorList>
    </citation>
    <scope>NUCLEOTIDE SEQUENCE</scope>
    <source>
        <strain evidence="1">MA461A</strain>
    </source>
</reference>
<dbReference type="EMBL" id="CAJVQC010016205">
    <property type="protein sequence ID" value="CAG8674281.1"/>
    <property type="molecule type" value="Genomic_DNA"/>
</dbReference>